<organism evidence="1 2">
    <name type="scientific">Cerina litoralis</name>
    <dbReference type="NCBI Taxonomy" id="2874477"/>
    <lineage>
        <taxon>Bacteria</taxon>
        <taxon>Pseudomonadati</taxon>
        <taxon>Bacteroidota</taxon>
        <taxon>Flavobacteriia</taxon>
        <taxon>Flavobacteriales</taxon>
        <taxon>Flavobacteriaceae</taxon>
        <taxon>Cerina</taxon>
    </lineage>
</organism>
<sequence length="217" mass="26236">MKEKNFTRKELYDLVWEQPMCKLAKKFKIEPQRLKEICEENEIPLPNSGYWSKVRFNKEVIKTQLPKIKNDNSQINLKTRKFKADYLRRAFELEQRNDLKFKVPTRISTYHSLVRPAKKLFEKIDDSEEIFKFWDVSQEHDILPIHTDLALRSRALRFMDTFIRILETMGHKITFEYSRCHVEMFGQLAEINLRQKVYRIRDKDESGWGRESWEASD</sequence>
<accession>A0AAE3EV99</accession>
<comment type="caution">
    <text evidence="1">The sequence shown here is derived from an EMBL/GenBank/DDBJ whole genome shotgun (WGS) entry which is preliminary data.</text>
</comment>
<evidence type="ECO:0000313" key="2">
    <source>
        <dbReference type="Proteomes" id="UP001200642"/>
    </source>
</evidence>
<keyword evidence="2" id="KW-1185">Reference proteome</keyword>
<reference evidence="1" key="1">
    <citation type="submission" date="2023-02" db="EMBL/GenBank/DDBJ databases">
        <title>Genome of Flavobacteriaceae gen. nov. sp. strain F89.</title>
        <authorList>
            <person name="Wang Y."/>
        </authorList>
    </citation>
    <scope>NUCLEOTIDE SEQUENCE</scope>
    <source>
        <strain evidence="1">F89</strain>
    </source>
</reference>
<name>A0AAE3EV99_9FLAO</name>
<dbReference type="EMBL" id="JAIRBC010000011">
    <property type="protein sequence ID" value="MCG2460839.1"/>
    <property type="molecule type" value="Genomic_DNA"/>
</dbReference>
<dbReference type="Proteomes" id="UP001200642">
    <property type="component" value="Unassembled WGS sequence"/>
</dbReference>
<gene>
    <name evidence="1" type="ORF">K8352_08765</name>
</gene>
<proteinExistence type="predicted"/>
<dbReference type="AlphaFoldDB" id="A0AAE3EV99"/>
<evidence type="ECO:0000313" key="1">
    <source>
        <dbReference type="EMBL" id="MCG2460839.1"/>
    </source>
</evidence>
<dbReference type="RefSeq" id="WP_317901989.1">
    <property type="nucleotide sequence ID" value="NZ_JAIRBC010000011.1"/>
</dbReference>
<protein>
    <submittedName>
        <fullName evidence="1">Uncharacterized protein</fullName>
    </submittedName>
</protein>